<dbReference type="Proteomes" id="UP001371456">
    <property type="component" value="Unassembled WGS sequence"/>
</dbReference>
<dbReference type="InterPro" id="IPR007005">
    <property type="entry name" value="XAP5"/>
</dbReference>
<evidence type="ECO:0000256" key="1">
    <source>
        <dbReference type="SAM" id="Coils"/>
    </source>
</evidence>
<dbReference type="GO" id="GO:0005634">
    <property type="term" value="C:nucleus"/>
    <property type="evidence" value="ECO:0007669"/>
    <property type="project" value="InterPro"/>
</dbReference>
<evidence type="ECO:0000259" key="3">
    <source>
        <dbReference type="Pfam" id="PF04921"/>
    </source>
</evidence>
<gene>
    <name evidence="4" type="ORF">RDI58_003705</name>
</gene>
<protein>
    <recommendedName>
        <fullName evidence="3">FAM50A/XAP5 C-terminal domain-containing protein</fullName>
    </recommendedName>
</protein>
<dbReference type="Pfam" id="PF04921">
    <property type="entry name" value="XAP5"/>
    <property type="match status" value="1"/>
</dbReference>
<reference evidence="4 5" key="1">
    <citation type="submission" date="2024-02" db="EMBL/GenBank/DDBJ databases">
        <title>de novo genome assembly of Solanum bulbocastanum strain 11H21.</title>
        <authorList>
            <person name="Hosaka A.J."/>
        </authorList>
    </citation>
    <scope>NUCLEOTIDE SEQUENCE [LARGE SCALE GENOMIC DNA]</scope>
    <source>
        <tissue evidence="4">Young leaves</tissue>
    </source>
</reference>
<evidence type="ECO:0000313" key="5">
    <source>
        <dbReference type="Proteomes" id="UP001371456"/>
    </source>
</evidence>
<keyword evidence="1" id="KW-0175">Coiled coil</keyword>
<evidence type="ECO:0000313" key="4">
    <source>
        <dbReference type="EMBL" id="KAK6805920.1"/>
    </source>
</evidence>
<feature type="compositionally biased region" description="Basic and acidic residues" evidence="2">
    <location>
        <begin position="27"/>
        <end position="37"/>
    </location>
</feature>
<evidence type="ECO:0000256" key="2">
    <source>
        <dbReference type="SAM" id="MobiDB-lite"/>
    </source>
</evidence>
<dbReference type="PANTHER" id="PTHR12722:SF0">
    <property type="entry name" value="PROTEIN FAM50A"/>
    <property type="match status" value="1"/>
</dbReference>
<comment type="caution">
    <text evidence="4">The sequence shown here is derived from an EMBL/GenBank/DDBJ whole genome shotgun (WGS) entry which is preliminary data.</text>
</comment>
<sequence length="353" mass="41665">MSGMGDGYVGTAQDAVRIRRLEKQREAERRKIQELKNKTASSKGQPGLLQFGSSTSEILETAFKKETVGLVTREQYVEKRVTIKTKLEEEEKEKLQKLQQEEEELQLQKLKKRKIKADPRLSFCDDLDNGNEDEDEENNCDGMVLIVPFTFIYYIENEESDKRMWRKFGKDPTVETSFLPDSEREAEEQAERERLRKQWLREQELIKNEPLQITYSYWDGTGHRRVIQVRKGDSIGEFLRAVQQQLAPEFREVRTTSVENLLYVKEDLIIPHQHSFYELIINKARGKSGPLFHFDVHEDVRTIADATIEKDESHAGKVVERHWYEKNKHIFPASRWEIYDPTKKWERYTIHGD</sequence>
<feature type="region of interest" description="Disordered" evidence="2">
    <location>
        <begin position="27"/>
        <end position="49"/>
    </location>
</feature>
<dbReference type="InterPro" id="IPR048337">
    <property type="entry name" value="FAM50A/XAP5_C"/>
</dbReference>
<dbReference type="PANTHER" id="PTHR12722">
    <property type="entry name" value="XAP-5 PROTEIN-RELATED"/>
    <property type="match status" value="1"/>
</dbReference>
<accession>A0AAN8YS68</accession>
<dbReference type="EMBL" id="JBANQN010000001">
    <property type="protein sequence ID" value="KAK6805920.1"/>
    <property type="molecule type" value="Genomic_DNA"/>
</dbReference>
<organism evidence="4 5">
    <name type="scientific">Solanum bulbocastanum</name>
    <name type="common">Wild potato</name>
    <dbReference type="NCBI Taxonomy" id="147425"/>
    <lineage>
        <taxon>Eukaryota</taxon>
        <taxon>Viridiplantae</taxon>
        <taxon>Streptophyta</taxon>
        <taxon>Embryophyta</taxon>
        <taxon>Tracheophyta</taxon>
        <taxon>Spermatophyta</taxon>
        <taxon>Magnoliopsida</taxon>
        <taxon>eudicotyledons</taxon>
        <taxon>Gunneridae</taxon>
        <taxon>Pentapetalae</taxon>
        <taxon>asterids</taxon>
        <taxon>lamiids</taxon>
        <taxon>Solanales</taxon>
        <taxon>Solanaceae</taxon>
        <taxon>Solanoideae</taxon>
        <taxon>Solaneae</taxon>
        <taxon>Solanum</taxon>
    </lineage>
</organism>
<dbReference type="GO" id="GO:0006325">
    <property type="term" value="P:chromatin organization"/>
    <property type="evidence" value="ECO:0007669"/>
    <property type="project" value="TreeGrafter"/>
</dbReference>
<dbReference type="AlphaFoldDB" id="A0AAN8YS68"/>
<feature type="coiled-coil region" evidence="1">
    <location>
        <begin position="73"/>
        <end position="118"/>
    </location>
</feature>
<proteinExistence type="predicted"/>
<name>A0AAN8YS68_SOLBU</name>
<feature type="domain" description="FAM50A/XAP5 C-terminal" evidence="3">
    <location>
        <begin position="210"/>
        <end position="349"/>
    </location>
</feature>
<keyword evidence="5" id="KW-1185">Reference proteome</keyword>